<keyword evidence="6" id="KW-0406">Ion transport</keyword>
<gene>
    <name evidence="9" type="ORF">H9900_03240</name>
</gene>
<keyword evidence="2" id="KW-0813">Transport</keyword>
<name>A0A9D1PQ12_9FIRM</name>
<evidence type="ECO:0000256" key="5">
    <source>
        <dbReference type="ARBA" id="ARBA00022989"/>
    </source>
</evidence>
<feature type="transmembrane region" description="Helical" evidence="8">
    <location>
        <begin position="22"/>
        <end position="43"/>
    </location>
</feature>
<feature type="transmembrane region" description="Helical" evidence="8">
    <location>
        <begin position="134"/>
        <end position="154"/>
    </location>
</feature>
<dbReference type="EMBL" id="DXIJ01000064">
    <property type="protein sequence ID" value="HIV85807.1"/>
    <property type="molecule type" value="Genomic_DNA"/>
</dbReference>
<keyword evidence="4 8" id="KW-0812">Transmembrane</keyword>
<dbReference type="GO" id="GO:0005886">
    <property type="term" value="C:plasma membrane"/>
    <property type="evidence" value="ECO:0007669"/>
    <property type="project" value="UniProtKB-SubCell"/>
</dbReference>
<evidence type="ECO:0000313" key="10">
    <source>
        <dbReference type="Proteomes" id="UP000824162"/>
    </source>
</evidence>
<feature type="transmembrane region" description="Helical" evidence="8">
    <location>
        <begin position="320"/>
        <end position="339"/>
    </location>
</feature>
<comment type="caution">
    <text evidence="9">The sequence shown here is derived from an EMBL/GenBank/DDBJ whole genome shotgun (WGS) entry which is preliminary data.</text>
</comment>
<proteinExistence type="predicted"/>
<feature type="transmembrane region" description="Helical" evidence="8">
    <location>
        <begin position="235"/>
        <end position="260"/>
    </location>
</feature>
<evidence type="ECO:0000313" key="9">
    <source>
        <dbReference type="EMBL" id="HIV85807.1"/>
    </source>
</evidence>
<dbReference type="Proteomes" id="UP000824162">
    <property type="component" value="Unassembled WGS sequence"/>
</dbReference>
<evidence type="ECO:0000256" key="3">
    <source>
        <dbReference type="ARBA" id="ARBA00022475"/>
    </source>
</evidence>
<evidence type="ECO:0000256" key="7">
    <source>
        <dbReference type="ARBA" id="ARBA00023136"/>
    </source>
</evidence>
<dbReference type="PANTHER" id="PTHR32024">
    <property type="entry name" value="TRK SYSTEM POTASSIUM UPTAKE PROTEIN TRKG-RELATED"/>
    <property type="match status" value="1"/>
</dbReference>
<keyword evidence="7 8" id="KW-0472">Membrane</keyword>
<dbReference type="GO" id="GO:0008324">
    <property type="term" value="F:monoatomic cation transmembrane transporter activity"/>
    <property type="evidence" value="ECO:0007669"/>
    <property type="project" value="InterPro"/>
</dbReference>
<keyword evidence="3" id="KW-1003">Cell membrane</keyword>
<evidence type="ECO:0000256" key="1">
    <source>
        <dbReference type="ARBA" id="ARBA00004651"/>
    </source>
</evidence>
<feature type="transmembrane region" description="Helical" evidence="8">
    <location>
        <begin position="203"/>
        <end position="223"/>
    </location>
</feature>
<evidence type="ECO:0000256" key="4">
    <source>
        <dbReference type="ARBA" id="ARBA00022692"/>
    </source>
</evidence>
<dbReference type="InterPro" id="IPR003445">
    <property type="entry name" value="Cat_transpt"/>
</dbReference>
<reference evidence="9" key="2">
    <citation type="submission" date="2021-04" db="EMBL/GenBank/DDBJ databases">
        <authorList>
            <person name="Gilroy R."/>
        </authorList>
    </citation>
    <scope>NUCLEOTIDE SEQUENCE</scope>
    <source>
        <strain evidence="9">5790</strain>
    </source>
</reference>
<reference evidence="9" key="1">
    <citation type="journal article" date="2021" name="PeerJ">
        <title>Extensive microbial diversity within the chicken gut microbiome revealed by metagenomics and culture.</title>
        <authorList>
            <person name="Gilroy R."/>
            <person name="Ravi A."/>
            <person name="Getino M."/>
            <person name="Pursley I."/>
            <person name="Horton D.L."/>
            <person name="Alikhan N.F."/>
            <person name="Baker D."/>
            <person name="Gharbi K."/>
            <person name="Hall N."/>
            <person name="Watson M."/>
            <person name="Adriaenssens E.M."/>
            <person name="Foster-Nyarko E."/>
            <person name="Jarju S."/>
            <person name="Secka A."/>
            <person name="Antonio M."/>
            <person name="Oren A."/>
            <person name="Chaudhuri R.R."/>
            <person name="La Ragione R."/>
            <person name="Hildebrand F."/>
            <person name="Pallen M.J."/>
        </authorList>
    </citation>
    <scope>NUCLEOTIDE SEQUENCE</scope>
    <source>
        <strain evidence="9">5790</strain>
    </source>
</reference>
<organism evidence="9 10">
    <name type="scientific">Candidatus Monoglobus merdigallinarum</name>
    <dbReference type="NCBI Taxonomy" id="2838698"/>
    <lineage>
        <taxon>Bacteria</taxon>
        <taxon>Bacillati</taxon>
        <taxon>Bacillota</taxon>
        <taxon>Clostridia</taxon>
        <taxon>Monoglobales</taxon>
        <taxon>Monoglobaceae</taxon>
        <taxon>Monoglobus</taxon>
    </lineage>
</organism>
<feature type="transmembrane region" description="Helical" evidence="8">
    <location>
        <begin position="49"/>
        <end position="71"/>
    </location>
</feature>
<dbReference type="GO" id="GO:0030001">
    <property type="term" value="P:metal ion transport"/>
    <property type="evidence" value="ECO:0007669"/>
    <property type="project" value="UniProtKB-ARBA"/>
</dbReference>
<protein>
    <submittedName>
        <fullName evidence="9">Trk family potassium uptake protein</fullName>
    </submittedName>
</protein>
<dbReference type="Pfam" id="PF02386">
    <property type="entry name" value="TrkH"/>
    <property type="match status" value="1"/>
</dbReference>
<evidence type="ECO:0000256" key="2">
    <source>
        <dbReference type="ARBA" id="ARBA00022448"/>
    </source>
</evidence>
<feature type="transmembrane region" description="Helical" evidence="8">
    <location>
        <begin position="166"/>
        <end position="183"/>
    </location>
</feature>
<evidence type="ECO:0000256" key="6">
    <source>
        <dbReference type="ARBA" id="ARBA00023065"/>
    </source>
</evidence>
<feature type="transmembrane region" description="Helical" evidence="8">
    <location>
        <begin position="83"/>
        <end position="107"/>
    </location>
</feature>
<comment type="subcellular location">
    <subcellularLocation>
        <location evidence="1">Cell membrane</location>
        <topology evidence="1">Multi-pass membrane protein</topology>
    </subcellularLocation>
</comment>
<sequence>MSSIAFDSIADSKRYRMSYTRVIALGFLIIIVCGAAILSLPVSSKSGEWTSYFDCLFTATSATCVTGLIVYDTYSQWSVFGQIVILLMIQTGGIGFMTIITVVSIFMGRRISLHERKLIMQSAGNTKLSGMIQLVKRIVLGTMLFEIAGAVLLATSFCPRFGLLRGIYYSVFHSVSAFCNAGFDLMGVIEPYSSLTHFQSDPVVNITISSLILIGGLGFMVWNNLLTARLNYKKYLLHTKIVLVGTLVMVVVPTVLFYIFERNGVLSGLAQGDRWLSAYFQAITPRTAGFNTIDLSKLSESGSLLTTVLMLIGGNSGSTAGGMKITTVVVLIFTAFASARHSGQVTVFKRRLSENTLRQASAIATVYITAAVLSTMLICAIEPFDFGTVLFEVSSAIGTVGLTQGITSLLTVPSQAVLILLMYGGRVGGLTLMLALAEKREQAPVLRPREDILIG</sequence>
<evidence type="ECO:0000256" key="8">
    <source>
        <dbReference type="SAM" id="Phobius"/>
    </source>
</evidence>
<dbReference type="PANTHER" id="PTHR32024:SF1">
    <property type="entry name" value="KTR SYSTEM POTASSIUM UPTAKE PROTEIN B"/>
    <property type="match status" value="1"/>
</dbReference>
<feature type="transmembrane region" description="Helical" evidence="8">
    <location>
        <begin position="360"/>
        <end position="384"/>
    </location>
</feature>
<accession>A0A9D1PQ12</accession>
<feature type="transmembrane region" description="Helical" evidence="8">
    <location>
        <begin position="416"/>
        <end position="437"/>
    </location>
</feature>
<keyword evidence="5 8" id="KW-1133">Transmembrane helix</keyword>
<dbReference type="AlphaFoldDB" id="A0A9D1PQ12"/>